<dbReference type="CDD" id="cd06261">
    <property type="entry name" value="TM_PBP2"/>
    <property type="match status" value="1"/>
</dbReference>
<dbReference type="Proteomes" id="UP000051562">
    <property type="component" value="Unassembled WGS sequence"/>
</dbReference>
<keyword evidence="4 7" id="KW-0812">Transmembrane</keyword>
<comment type="similarity">
    <text evidence="7">Belongs to the binding-protein-dependent transport system permease family.</text>
</comment>
<dbReference type="InterPro" id="IPR035906">
    <property type="entry name" value="MetI-like_sf"/>
</dbReference>
<evidence type="ECO:0000256" key="6">
    <source>
        <dbReference type="ARBA" id="ARBA00023136"/>
    </source>
</evidence>
<protein>
    <submittedName>
        <fullName evidence="9">Peptide ABC transporter permease</fullName>
    </submittedName>
    <submittedName>
        <fullName evidence="10">Peptide/nickel transport system permease protein</fullName>
    </submittedName>
</protein>
<dbReference type="EMBL" id="LMAR01000067">
    <property type="protein sequence ID" value="KQK28573.1"/>
    <property type="molecule type" value="Genomic_DNA"/>
</dbReference>
<dbReference type="Gene3D" id="1.10.3720.10">
    <property type="entry name" value="MetI-like"/>
    <property type="match status" value="1"/>
</dbReference>
<gene>
    <name evidence="9" type="ORF">ARD30_06605</name>
    <name evidence="10" type="ORF">SAMN05660750_04631</name>
</gene>
<keyword evidence="11" id="KW-1185">Reference proteome</keyword>
<dbReference type="PROSITE" id="PS50928">
    <property type="entry name" value="ABC_TM1"/>
    <property type="match status" value="1"/>
</dbReference>
<organism evidence="9 11">
    <name type="scientific">Bosea thiooxidans</name>
    <dbReference type="NCBI Taxonomy" id="53254"/>
    <lineage>
        <taxon>Bacteria</taxon>
        <taxon>Pseudomonadati</taxon>
        <taxon>Pseudomonadota</taxon>
        <taxon>Alphaproteobacteria</taxon>
        <taxon>Hyphomicrobiales</taxon>
        <taxon>Boseaceae</taxon>
        <taxon>Bosea</taxon>
    </lineage>
</organism>
<feature type="domain" description="ABC transmembrane type-1" evidence="8">
    <location>
        <begin position="87"/>
        <end position="276"/>
    </location>
</feature>
<dbReference type="AlphaFoldDB" id="A0A0Q3I1C8"/>
<dbReference type="OrthoDB" id="9766870at2"/>
<evidence type="ECO:0000313" key="12">
    <source>
        <dbReference type="Proteomes" id="UP000190130"/>
    </source>
</evidence>
<dbReference type="GO" id="GO:0005886">
    <property type="term" value="C:plasma membrane"/>
    <property type="evidence" value="ECO:0007669"/>
    <property type="project" value="UniProtKB-SubCell"/>
</dbReference>
<evidence type="ECO:0000256" key="4">
    <source>
        <dbReference type="ARBA" id="ARBA00022692"/>
    </source>
</evidence>
<dbReference type="InterPro" id="IPR000515">
    <property type="entry name" value="MetI-like"/>
</dbReference>
<dbReference type="Proteomes" id="UP000190130">
    <property type="component" value="Unassembled WGS sequence"/>
</dbReference>
<reference evidence="9 11" key="1">
    <citation type="submission" date="2015-10" db="EMBL/GenBank/DDBJ databases">
        <title>Draft genome of Bosea thiooxidans.</title>
        <authorList>
            <person name="Wang X."/>
        </authorList>
    </citation>
    <scope>NUCLEOTIDE SEQUENCE [LARGE SCALE GENOMIC DNA]</scope>
    <source>
        <strain evidence="9 11">CGMCC 9174</strain>
    </source>
</reference>
<feature type="transmembrane region" description="Helical" evidence="7">
    <location>
        <begin position="204"/>
        <end position="230"/>
    </location>
</feature>
<dbReference type="SUPFAM" id="SSF161098">
    <property type="entry name" value="MetI-like"/>
    <property type="match status" value="1"/>
</dbReference>
<feature type="transmembrane region" description="Helical" evidence="7">
    <location>
        <begin position="126"/>
        <end position="146"/>
    </location>
</feature>
<evidence type="ECO:0000256" key="2">
    <source>
        <dbReference type="ARBA" id="ARBA00022448"/>
    </source>
</evidence>
<reference evidence="10 12" key="2">
    <citation type="submission" date="2017-02" db="EMBL/GenBank/DDBJ databases">
        <authorList>
            <person name="Peterson S.W."/>
        </authorList>
    </citation>
    <scope>NUCLEOTIDE SEQUENCE [LARGE SCALE GENOMIC DNA]</scope>
    <source>
        <strain evidence="10 12">DSM 9653</strain>
    </source>
</reference>
<dbReference type="PANTHER" id="PTHR43386:SF25">
    <property type="entry name" value="PEPTIDE ABC TRANSPORTER PERMEASE PROTEIN"/>
    <property type="match status" value="1"/>
</dbReference>
<comment type="subcellular location">
    <subcellularLocation>
        <location evidence="1 7">Cell membrane</location>
        <topology evidence="1 7">Multi-pass membrane protein</topology>
    </subcellularLocation>
</comment>
<evidence type="ECO:0000256" key="1">
    <source>
        <dbReference type="ARBA" id="ARBA00004651"/>
    </source>
</evidence>
<name>A0A0Q3I1C8_9HYPH</name>
<dbReference type="InterPro" id="IPR050366">
    <property type="entry name" value="BP-dependent_transpt_permease"/>
</dbReference>
<dbReference type="STRING" id="53254.SAMN05660750_04631"/>
<accession>A0A0Q3I1C8</accession>
<dbReference type="PANTHER" id="PTHR43386">
    <property type="entry name" value="OLIGOPEPTIDE TRANSPORT SYSTEM PERMEASE PROTEIN APPC"/>
    <property type="match status" value="1"/>
</dbReference>
<dbReference type="EMBL" id="FUYX01000018">
    <property type="protein sequence ID" value="SKC13905.1"/>
    <property type="molecule type" value="Genomic_DNA"/>
</dbReference>
<feature type="transmembrane region" description="Helical" evidence="7">
    <location>
        <begin position="89"/>
        <end position="114"/>
    </location>
</feature>
<keyword evidence="3" id="KW-1003">Cell membrane</keyword>
<keyword evidence="2 7" id="KW-0813">Transport</keyword>
<evidence type="ECO:0000256" key="5">
    <source>
        <dbReference type="ARBA" id="ARBA00022989"/>
    </source>
</evidence>
<evidence type="ECO:0000313" key="10">
    <source>
        <dbReference type="EMBL" id="SKC13905.1"/>
    </source>
</evidence>
<keyword evidence="6 7" id="KW-0472">Membrane</keyword>
<feature type="transmembrane region" description="Helical" evidence="7">
    <location>
        <begin position="250"/>
        <end position="276"/>
    </location>
</feature>
<dbReference type="Pfam" id="PF00528">
    <property type="entry name" value="BPD_transp_1"/>
    <property type="match status" value="1"/>
</dbReference>
<evidence type="ECO:0000313" key="11">
    <source>
        <dbReference type="Proteomes" id="UP000051562"/>
    </source>
</evidence>
<evidence type="ECO:0000313" key="9">
    <source>
        <dbReference type="EMBL" id="KQK28573.1"/>
    </source>
</evidence>
<evidence type="ECO:0000256" key="7">
    <source>
        <dbReference type="RuleBase" id="RU363032"/>
    </source>
</evidence>
<evidence type="ECO:0000256" key="3">
    <source>
        <dbReference type="ARBA" id="ARBA00022475"/>
    </source>
</evidence>
<feature type="transmembrane region" description="Helical" evidence="7">
    <location>
        <begin position="152"/>
        <end position="169"/>
    </location>
</feature>
<keyword evidence="5 7" id="KW-1133">Transmembrane helix</keyword>
<evidence type="ECO:0000259" key="8">
    <source>
        <dbReference type="PROSITE" id="PS50928"/>
    </source>
</evidence>
<feature type="transmembrane region" description="Helical" evidence="7">
    <location>
        <begin position="27"/>
        <end position="47"/>
    </location>
</feature>
<dbReference type="GO" id="GO:0055085">
    <property type="term" value="P:transmembrane transport"/>
    <property type="evidence" value="ECO:0007669"/>
    <property type="project" value="InterPro"/>
</dbReference>
<proteinExistence type="inferred from homology"/>
<sequence>MNASSVDPTFRQRVAKHARRLRHEPDLLIGLVLSSFVLLVVLFPGLFAGHSPLAVNVDRAMEAPSATHLFGTDDVGRDVLARVVYGARITLSICASALVLAAVIGGALGLLSGFVGGRIDMLFGRLIDVVLSFPPIIFGVMVTGILGPKTTNLIFALTVVYVPLFFRIARSGAMAEAGMIYVEAARSMGLSQGRILLRHVARNVLPVILVQCMVLFPLVLQIQSALGFLGLGVQPPTPDWGAILQQGKDYILLAPWMSAFPGLAILITALALMLVGRGLQRRMDRR</sequence>